<evidence type="ECO:0000313" key="2">
    <source>
        <dbReference type="EMBL" id="JAT03702.1"/>
    </source>
</evidence>
<proteinExistence type="predicted"/>
<sequence length="108" mass="11470">INPINKNKKFKYGGKEYTVHTTCVKSAQTNRSNDVSLDTPSKLEQSTIPVVPGELSFAEVVAQSSPSEALETTPLLHAASVSGMSTSPGGVLSESVYEQSQSLSEVQI</sequence>
<gene>
    <name evidence="2" type="ORF">g.57954</name>
</gene>
<accession>A0A1B6JWV7</accession>
<protein>
    <submittedName>
        <fullName evidence="2">Uncharacterized protein</fullName>
    </submittedName>
</protein>
<name>A0A1B6JWV7_9HEMI</name>
<evidence type="ECO:0000256" key="1">
    <source>
        <dbReference type="SAM" id="MobiDB-lite"/>
    </source>
</evidence>
<feature type="compositionally biased region" description="Polar residues" evidence="1">
    <location>
        <begin position="96"/>
        <end position="108"/>
    </location>
</feature>
<organism evidence="2">
    <name type="scientific">Homalodisca liturata</name>
    <dbReference type="NCBI Taxonomy" id="320908"/>
    <lineage>
        <taxon>Eukaryota</taxon>
        <taxon>Metazoa</taxon>
        <taxon>Ecdysozoa</taxon>
        <taxon>Arthropoda</taxon>
        <taxon>Hexapoda</taxon>
        <taxon>Insecta</taxon>
        <taxon>Pterygota</taxon>
        <taxon>Neoptera</taxon>
        <taxon>Paraneoptera</taxon>
        <taxon>Hemiptera</taxon>
        <taxon>Auchenorrhyncha</taxon>
        <taxon>Membracoidea</taxon>
        <taxon>Cicadellidae</taxon>
        <taxon>Cicadellinae</taxon>
        <taxon>Proconiini</taxon>
        <taxon>Homalodisca</taxon>
    </lineage>
</organism>
<dbReference type="AlphaFoldDB" id="A0A1B6JWV7"/>
<feature type="non-terminal residue" evidence="2">
    <location>
        <position position="108"/>
    </location>
</feature>
<feature type="region of interest" description="Disordered" evidence="1">
    <location>
        <begin position="80"/>
        <end position="108"/>
    </location>
</feature>
<reference evidence="2" key="1">
    <citation type="submission" date="2015-11" db="EMBL/GenBank/DDBJ databases">
        <title>De novo transcriptome assembly of four potential Pierce s Disease insect vectors from Arizona vineyards.</title>
        <authorList>
            <person name="Tassone E.E."/>
        </authorList>
    </citation>
    <scope>NUCLEOTIDE SEQUENCE</scope>
</reference>
<feature type="non-terminal residue" evidence="2">
    <location>
        <position position="1"/>
    </location>
</feature>
<dbReference type="EMBL" id="GECU01004005">
    <property type="protein sequence ID" value="JAT03702.1"/>
    <property type="molecule type" value="Transcribed_RNA"/>
</dbReference>